<evidence type="ECO:0000313" key="3">
    <source>
        <dbReference type="Proteomes" id="UP000184171"/>
    </source>
</evidence>
<keyword evidence="1" id="KW-0732">Signal</keyword>
<name>A0A1M6LEK1_MALRU</name>
<gene>
    <name evidence="2" type="ORF">SAMN02745165_02948</name>
</gene>
<dbReference type="AlphaFoldDB" id="A0A1M6LEK1"/>
<dbReference type="OrthoDB" id="5396601at2"/>
<accession>A0A1M6LEK1</accession>
<dbReference type="Proteomes" id="UP000184171">
    <property type="component" value="Unassembled WGS sequence"/>
</dbReference>
<protein>
    <submittedName>
        <fullName evidence="2">Uncharacterized protein</fullName>
    </submittedName>
</protein>
<proteinExistence type="predicted"/>
<feature type="chain" id="PRO_5012093362" evidence="1">
    <location>
        <begin position="22"/>
        <end position="222"/>
    </location>
</feature>
<evidence type="ECO:0000256" key="1">
    <source>
        <dbReference type="SAM" id="SignalP"/>
    </source>
</evidence>
<sequence length="222" mass="24799">MRKLTVLFFIVFVLLAHSAVAEESTINCHCFTDRTFDHQNPEKVVPYLLATTQNSFLAVAFNAQKFRLVKDLMSGVPSEQLWISHYVAARSGLDTKSVMTMRQIKGSWRGALKEAGLLEEQLSSAIGAALEKADDEQLATAVVDEALLYLMRVDSEQLTTVRQAGADNREAILCFFLAKRTGEPAPEIYRSVKDKQTNWGTLAFINNVQIGEMEQELKAILN</sequence>
<organism evidence="2 3">
    <name type="scientific">Malonomonas rubra DSM 5091</name>
    <dbReference type="NCBI Taxonomy" id="1122189"/>
    <lineage>
        <taxon>Bacteria</taxon>
        <taxon>Pseudomonadati</taxon>
        <taxon>Thermodesulfobacteriota</taxon>
        <taxon>Desulfuromonadia</taxon>
        <taxon>Desulfuromonadales</taxon>
        <taxon>Geopsychrobacteraceae</taxon>
        <taxon>Malonomonas</taxon>
    </lineage>
</organism>
<dbReference type="RefSeq" id="WP_072909506.1">
    <property type="nucleotide sequence ID" value="NZ_FQZT01000013.1"/>
</dbReference>
<feature type="signal peptide" evidence="1">
    <location>
        <begin position="1"/>
        <end position="21"/>
    </location>
</feature>
<dbReference type="STRING" id="1122189.SAMN02745165_02948"/>
<reference evidence="2 3" key="1">
    <citation type="submission" date="2016-11" db="EMBL/GenBank/DDBJ databases">
        <authorList>
            <person name="Jaros S."/>
            <person name="Januszkiewicz K."/>
            <person name="Wedrychowicz H."/>
        </authorList>
    </citation>
    <scope>NUCLEOTIDE SEQUENCE [LARGE SCALE GENOMIC DNA]</scope>
    <source>
        <strain evidence="2 3">DSM 5091</strain>
    </source>
</reference>
<keyword evidence="3" id="KW-1185">Reference proteome</keyword>
<evidence type="ECO:0000313" key="2">
    <source>
        <dbReference type="EMBL" id="SHJ69525.1"/>
    </source>
</evidence>
<dbReference type="EMBL" id="FQZT01000013">
    <property type="protein sequence ID" value="SHJ69525.1"/>
    <property type="molecule type" value="Genomic_DNA"/>
</dbReference>